<dbReference type="Proteomes" id="UP000653565">
    <property type="component" value="Unassembled WGS sequence"/>
</dbReference>
<reference evidence="1" key="2">
    <citation type="submission" date="2020-04" db="EMBL/GenBank/DDBJ databases">
        <authorList>
            <person name="Santos R.A.C."/>
            <person name="Steenwyk J.L."/>
            <person name="Rivero-Menendez O."/>
            <person name="Mead M.E."/>
            <person name="Silva L.P."/>
            <person name="Bastos R.W."/>
            <person name="Alastruey-Izquierdo A."/>
            <person name="Goldman G.H."/>
            <person name="Rokas A."/>
        </authorList>
    </citation>
    <scope>NUCLEOTIDE SEQUENCE</scope>
    <source>
        <strain evidence="1">CNM-CM6805</strain>
    </source>
</reference>
<dbReference type="OrthoDB" id="4167490at2759"/>
<proteinExistence type="predicted"/>
<gene>
    <name evidence="1" type="ORF">CNMCM6805_003586</name>
</gene>
<dbReference type="AlphaFoldDB" id="A0A8H4MF18"/>
<keyword evidence="2" id="KW-1185">Reference proteome</keyword>
<sequence length="358" mass="41694">MSYHIIQPHEIHQGHDSEQMNQESPPVQGQSRLEYLPVELLQKIFLHSLEFNLPRASISLARALSNPTLYTWLIRLAFSSSNESSKNGFFTPDFLPPPLDFFALPTEERSDLQSAVLACRWCTLELMRKCQREYIEHAVRLKCRDLVFAPEDRDSIAKIGEHFHDLKRYDQGHQGRLGKGDLVCRAQDPETNGEFRVAVWFNFGAFQIRRPNPIHTELDLFRLPCCAGETPSRMPDKLLRGPWAETKIEFLKLLCTEVYIDDDEEFERSGRLLRQVIRSRDYGTFKVLVELFIRIRIYRYPLRWPIQRSHFKAALKYADAANDPFLNFLVRERWDDLPSSDTKLKNELIAKVGLCSPA</sequence>
<organism evidence="1 2">
    <name type="scientific">Aspergillus fumigatiaffinis</name>
    <dbReference type="NCBI Taxonomy" id="340414"/>
    <lineage>
        <taxon>Eukaryota</taxon>
        <taxon>Fungi</taxon>
        <taxon>Dikarya</taxon>
        <taxon>Ascomycota</taxon>
        <taxon>Pezizomycotina</taxon>
        <taxon>Eurotiomycetes</taxon>
        <taxon>Eurotiomycetidae</taxon>
        <taxon>Eurotiales</taxon>
        <taxon>Aspergillaceae</taxon>
        <taxon>Aspergillus</taxon>
        <taxon>Aspergillus subgen. Fumigati</taxon>
    </lineage>
</organism>
<dbReference type="EMBL" id="JAAAPX010000001">
    <property type="protein sequence ID" value="KAF4245642.1"/>
    <property type="molecule type" value="Genomic_DNA"/>
</dbReference>
<name>A0A8H4MF18_9EURO</name>
<protein>
    <submittedName>
        <fullName evidence="1">Uncharacterized protein</fullName>
    </submittedName>
</protein>
<evidence type="ECO:0000313" key="1">
    <source>
        <dbReference type="EMBL" id="KAF4245642.1"/>
    </source>
</evidence>
<accession>A0A8H4MF18</accession>
<evidence type="ECO:0000313" key="2">
    <source>
        <dbReference type="Proteomes" id="UP000653565"/>
    </source>
</evidence>
<reference evidence="1" key="1">
    <citation type="journal article" date="2020" name="bioRxiv">
        <title>Genomic and phenotypic heterogeneity of clinical isolates of the human pathogens Aspergillus fumigatus, Aspergillus lentulus and Aspergillus fumigatiaffinis.</title>
        <authorList>
            <person name="dos Santos R.A.C."/>
            <person name="Steenwyk J.L."/>
            <person name="Rivero-Menendez O."/>
            <person name="Mead M.E."/>
            <person name="Silva L.P."/>
            <person name="Bastos R.W."/>
            <person name="Alastruey-Izquierdo A."/>
            <person name="Goldman G.H."/>
            <person name="Rokas A."/>
        </authorList>
    </citation>
    <scope>NUCLEOTIDE SEQUENCE</scope>
    <source>
        <strain evidence="1">CNM-CM6805</strain>
    </source>
</reference>
<comment type="caution">
    <text evidence="1">The sequence shown here is derived from an EMBL/GenBank/DDBJ whole genome shotgun (WGS) entry which is preliminary data.</text>
</comment>